<gene>
    <name evidence="2" type="ORF">D6810_02720</name>
</gene>
<feature type="transmembrane region" description="Helical" evidence="1">
    <location>
        <begin position="53"/>
        <end position="72"/>
    </location>
</feature>
<evidence type="ECO:0000313" key="2">
    <source>
        <dbReference type="EMBL" id="RMD76875.1"/>
    </source>
</evidence>
<keyword evidence="1" id="KW-1133">Transmembrane helix</keyword>
<feature type="transmembrane region" description="Helical" evidence="1">
    <location>
        <begin position="29"/>
        <end position="47"/>
    </location>
</feature>
<dbReference type="AlphaFoldDB" id="A0A3M0Z1P3"/>
<proteinExistence type="predicted"/>
<accession>A0A3M0Z1P3</accession>
<evidence type="ECO:0000256" key="1">
    <source>
        <dbReference type="SAM" id="Phobius"/>
    </source>
</evidence>
<reference evidence="2 3" key="1">
    <citation type="submission" date="2018-10" db="EMBL/GenBank/DDBJ databases">
        <title>Thermophilic Lithotrophy and Phototrophy in an Intertidal, Iron-rich, Geothermal Spring.</title>
        <authorList>
            <person name="Ward L.M."/>
            <person name="Idei A."/>
            <person name="Nakagawa M."/>
            <person name="Ueno Y."/>
            <person name="Fischer W."/>
            <person name="Mcglynn S.E."/>
        </authorList>
    </citation>
    <scope>NUCLEOTIDE SEQUENCE [LARGE SCALE GENOMIC DNA]</scope>
    <source>
        <strain evidence="2">J137</strain>
    </source>
</reference>
<dbReference type="EMBL" id="RFKV01000087">
    <property type="protein sequence ID" value="RMD76875.1"/>
    <property type="molecule type" value="Genomic_DNA"/>
</dbReference>
<sequence>MEDKEILKIKLENSYLRRVLKSNNTLNKLVYRSLVLYFVILAVEVNQDTVLSILGYILIATFLFLIEAKVLVFASKILRFRKADDV</sequence>
<keyword evidence="1" id="KW-0812">Transmembrane</keyword>
<comment type="caution">
    <text evidence="2">The sequence shown here is derived from an EMBL/GenBank/DDBJ whole genome shotgun (WGS) entry which is preliminary data.</text>
</comment>
<evidence type="ECO:0000313" key="3">
    <source>
        <dbReference type="Proteomes" id="UP000269410"/>
    </source>
</evidence>
<protein>
    <submittedName>
        <fullName evidence="2">Uncharacterized protein</fullName>
    </submittedName>
</protein>
<dbReference type="Proteomes" id="UP000269410">
    <property type="component" value="Unassembled WGS sequence"/>
</dbReference>
<organism evidence="2 3">
    <name type="scientific">Candidatus Dojkabacteria bacterium</name>
    <dbReference type="NCBI Taxonomy" id="2099670"/>
    <lineage>
        <taxon>Bacteria</taxon>
        <taxon>Candidatus Dojkabacteria</taxon>
    </lineage>
</organism>
<name>A0A3M0Z1P3_9BACT</name>
<keyword evidence="1" id="KW-0472">Membrane</keyword>